<dbReference type="InterPro" id="IPR018060">
    <property type="entry name" value="HTH_AraC"/>
</dbReference>
<dbReference type="InterPro" id="IPR009057">
    <property type="entry name" value="Homeodomain-like_sf"/>
</dbReference>
<feature type="domain" description="HTH araC/xylS-type" evidence="3">
    <location>
        <begin position="212"/>
        <end position="310"/>
    </location>
</feature>
<dbReference type="Gene3D" id="3.40.50.880">
    <property type="match status" value="1"/>
</dbReference>
<protein>
    <submittedName>
        <fullName evidence="4">AraC family transcriptional regulator</fullName>
    </submittedName>
</protein>
<dbReference type="PROSITE" id="PS01124">
    <property type="entry name" value="HTH_ARAC_FAMILY_2"/>
    <property type="match status" value="1"/>
</dbReference>
<dbReference type="InterPro" id="IPR002818">
    <property type="entry name" value="DJ-1/PfpI"/>
</dbReference>
<dbReference type="SUPFAM" id="SSF46689">
    <property type="entry name" value="Homeodomain-like"/>
    <property type="match status" value="2"/>
</dbReference>
<dbReference type="Pfam" id="PF12833">
    <property type="entry name" value="HTH_18"/>
    <property type="match status" value="1"/>
</dbReference>
<dbReference type="RefSeq" id="WP_047214299.1">
    <property type="nucleotide sequence ID" value="NZ_CP011568.3"/>
</dbReference>
<evidence type="ECO:0000256" key="2">
    <source>
        <dbReference type="ARBA" id="ARBA00023163"/>
    </source>
</evidence>
<keyword evidence="1" id="KW-0805">Transcription regulation</keyword>
<dbReference type="Gene3D" id="1.10.10.60">
    <property type="entry name" value="Homeodomain-like"/>
    <property type="match status" value="1"/>
</dbReference>
<dbReference type="InterPro" id="IPR052158">
    <property type="entry name" value="INH-QAR"/>
</dbReference>
<accession>A0A0G3EUU9</accession>
<dbReference type="GO" id="GO:0003700">
    <property type="term" value="F:DNA-binding transcription factor activity"/>
    <property type="evidence" value="ECO:0007669"/>
    <property type="project" value="InterPro"/>
</dbReference>
<dbReference type="AlphaFoldDB" id="A0A0G3EUU9"/>
<dbReference type="Pfam" id="PF01965">
    <property type="entry name" value="DJ-1_PfpI"/>
    <property type="match status" value="1"/>
</dbReference>
<dbReference type="OrthoDB" id="8543772at2"/>
<keyword evidence="2" id="KW-0804">Transcription</keyword>
<sequence>MPRTITFLLFPGFQLLDMSGPHTAFRFAGNLVPDAYRIDLVSAAGGMVTSSSGVNVGTTHVRGNRPDTLIVPGGSGVHAYAAAPAALRLTQRLAARSRRVTSVCTGAFLLAAAGLLDGRCVTTHWRHAASLQAAYPSLQVDPDRIFIRDGSVWTSAGVSAGIDLALALIEEDLGVDVSRAVAREMVVYHRRPGGQSQFSALLDIEPPSDRIRAVLHFAREHLHEPLPVERLAEVARLSPRQFARAFVSETGQTPAKAVERMRAEAARPRVEDGREPLEIIACASGFGDPERMRRGFIRAFGQPPQALRRLAHARQRSP</sequence>
<name>A0A0G3EUU9_9BURK</name>
<proteinExistence type="predicted"/>
<gene>
    <name evidence="4" type="ORF">ABW99_09770</name>
</gene>
<dbReference type="GO" id="GO:0043565">
    <property type="term" value="F:sequence-specific DNA binding"/>
    <property type="evidence" value="ECO:0007669"/>
    <property type="project" value="InterPro"/>
</dbReference>
<dbReference type="STRING" id="445709.ABW99_09770"/>
<evidence type="ECO:0000259" key="3">
    <source>
        <dbReference type="PROSITE" id="PS01124"/>
    </source>
</evidence>
<organism evidence="4 5">
    <name type="scientific">Pandoraea thiooxydans</name>
    <dbReference type="NCBI Taxonomy" id="445709"/>
    <lineage>
        <taxon>Bacteria</taxon>
        <taxon>Pseudomonadati</taxon>
        <taxon>Pseudomonadota</taxon>
        <taxon>Betaproteobacteria</taxon>
        <taxon>Burkholderiales</taxon>
        <taxon>Burkholderiaceae</taxon>
        <taxon>Pandoraea</taxon>
    </lineage>
</organism>
<dbReference type="EMBL" id="CP011568">
    <property type="protein sequence ID" value="AKJ68461.1"/>
    <property type="molecule type" value="Genomic_DNA"/>
</dbReference>
<dbReference type="KEGG" id="ptx:ABW99_09770"/>
<dbReference type="PANTHER" id="PTHR43130:SF3">
    <property type="entry name" value="HTH-TYPE TRANSCRIPTIONAL REGULATOR RV1931C"/>
    <property type="match status" value="1"/>
</dbReference>
<evidence type="ECO:0000256" key="1">
    <source>
        <dbReference type="ARBA" id="ARBA00023015"/>
    </source>
</evidence>
<dbReference type="PATRIC" id="fig|445709.3.peg.2091"/>
<evidence type="ECO:0000313" key="4">
    <source>
        <dbReference type="EMBL" id="AKJ68461.1"/>
    </source>
</evidence>
<dbReference type="PANTHER" id="PTHR43130">
    <property type="entry name" value="ARAC-FAMILY TRANSCRIPTIONAL REGULATOR"/>
    <property type="match status" value="1"/>
</dbReference>
<dbReference type="CDD" id="cd03137">
    <property type="entry name" value="GATase1_AraC_1"/>
    <property type="match status" value="1"/>
</dbReference>
<evidence type="ECO:0000313" key="5">
    <source>
        <dbReference type="Proteomes" id="UP000036700"/>
    </source>
</evidence>
<dbReference type="InterPro" id="IPR029062">
    <property type="entry name" value="Class_I_gatase-like"/>
</dbReference>
<reference evidence="5" key="1">
    <citation type="submission" date="2015-06" db="EMBL/GenBank/DDBJ databases">
        <authorList>
            <person name="Lim Y.L."/>
            <person name="Ee R."/>
            <person name="Yong D."/>
            <person name="How K.Y."/>
            <person name="Yin W.F."/>
            <person name="Chan K.G."/>
        </authorList>
    </citation>
    <scope>NUCLEOTIDE SEQUENCE [LARGE SCALE GENOMIC DNA]</scope>
    <source>
        <strain evidence="5">DSM 25325</strain>
    </source>
</reference>
<dbReference type="SUPFAM" id="SSF52317">
    <property type="entry name" value="Class I glutamine amidotransferase-like"/>
    <property type="match status" value="1"/>
</dbReference>
<dbReference type="Proteomes" id="UP000036700">
    <property type="component" value="Chromosome"/>
</dbReference>
<dbReference type="SMART" id="SM00342">
    <property type="entry name" value="HTH_ARAC"/>
    <property type="match status" value="1"/>
</dbReference>
<keyword evidence="5" id="KW-1185">Reference proteome</keyword>